<sequence>MQKKETSRRGSLAISALLNDDIIEPLKQSSDDLSPILSSGTISPVMGGGANSHLSKAKRKRISPAQYNRLMEIFDQTDTPSSEIRENLAQELEMTKREVQVWFQNRRAKMNRTKNLNSASTTTTSTRHRHSLIPQSVSNNQFYHHVKHRRASAYQVSDHYKHTHLSNGHYPIAPMPTLSPHPPPQLPQQYYHHHQSKPSAIDLLASAAEYVRSDSKQMSYSKT</sequence>
<evidence type="ECO:0000256" key="6">
    <source>
        <dbReference type="SAM" id="MobiDB-lite"/>
    </source>
</evidence>
<feature type="domain" description="Homeobox" evidence="7">
    <location>
        <begin position="53"/>
        <end position="113"/>
    </location>
</feature>
<comment type="caution">
    <text evidence="8">The sequence shown here is derived from an EMBL/GenBank/DDBJ whole genome shotgun (WGS) entry which is preliminary data.</text>
</comment>
<dbReference type="PANTHER" id="PTHR46255:SF3">
    <property type="entry name" value="HOMEOBOX DOMAIN-CONTAINING PROTEIN"/>
    <property type="match status" value="1"/>
</dbReference>
<dbReference type="PROSITE" id="PS00027">
    <property type="entry name" value="HOMEOBOX_1"/>
    <property type="match status" value="1"/>
</dbReference>
<dbReference type="GO" id="GO:0005634">
    <property type="term" value="C:nucleus"/>
    <property type="evidence" value="ECO:0007669"/>
    <property type="project" value="UniProtKB-SubCell"/>
</dbReference>
<dbReference type="SMART" id="SM00389">
    <property type="entry name" value="HOX"/>
    <property type="match status" value="1"/>
</dbReference>
<evidence type="ECO:0000259" key="7">
    <source>
        <dbReference type="PROSITE" id="PS50071"/>
    </source>
</evidence>
<dbReference type="OrthoDB" id="6159439at2759"/>
<evidence type="ECO:0000313" key="8">
    <source>
        <dbReference type="EMBL" id="KAG2233474.1"/>
    </source>
</evidence>
<dbReference type="InterPro" id="IPR009057">
    <property type="entry name" value="Homeodomain-like_sf"/>
</dbReference>
<keyword evidence="1 4" id="KW-0238">DNA-binding</keyword>
<evidence type="ECO:0000313" key="9">
    <source>
        <dbReference type="Proteomes" id="UP000613177"/>
    </source>
</evidence>
<evidence type="ECO:0000256" key="2">
    <source>
        <dbReference type="ARBA" id="ARBA00023155"/>
    </source>
</evidence>
<dbReference type="InterPro" id="IPR001356">
    <property type="entry name" value="HD"/>
</dbReference>
<gene>
    <name evidence="8" type="ORF">INT48_003180</name>
</gene>
<dbReference type="EMBL" id="JAEPRE010000078">
    <property type="protein sequence ID" value="KAG2233474.1"/>
    <property type="molecule type" value="Genomic_DNA"/>
</dbReference>
<dbReference type="PROSITE" id="PS50071">
    <property type="entry name" value="HOMEOBOX_2"/>
    <property type="match status" value="1"/>
</dbReference>
<dbReference type="Pfam" id="PF00046">
    <property type="entry name" value="Homeodomain"/>
    <property type="match status" value="1"/>
</dbReference>
<keyword evidence="9" id="KW-1185">Reference proteome</keyword>
<comment type="subcellular location">
    <subcellularLocation>
        <location evidence="4 5">Nucleus</location>
    </subcellularLocation>
</comment>
<reference evidence="8" key="1">
    <citation type="submission" date="2021-01" db="EMBL/GenBank/DDBJ databases">
        <title>Metabolic potential, ecology and presence of endohyphal bacteria is reflected in genomic diversity of Mucoromycotina.</title>
        <authorList>
            <person name="Muszewska A."/>
            <person name="Okrasinska A."/>
            <person name="Steczkiewicz K."/>
            <person name="Drgas O."/>
            <person name="Orlowska M."/>
            <person name="Perlinska-Lenart U."/>
            <person name="Aleksandrzak-Piekarczyk T."/>
            <person name="Szatraj K."/>
            <person name="Zielenkiewicz U."/>
            <person name="Pilsyk S."/>
            <person name="Malc E."/>
            <person name="Mieczkowski P."/>
            <person name="Kruszewska J.S."/>
            <person name="Biernat P."/>
            <person name="Pawlowska J."/>
        </authorList>
    </citation>
    <scope>NUCLEOTIDE SEQUENCE</scope>
    <source>
        <strain evidence="8">WA0000018081</strain>
    </source>
</reference>
<keyword evidence="3 4" id="KW-0539">Nucleus</keyword>
<feature type="compositionally biased region" description="Pro residues" evidence="6">
    <location>
        <begin position="173"/>
        <end position="186"/>
    </location>
</feature>
<dbReference type="CDD" id="cd00086">
    <property type="entry name" value="homeodomain"/>
    <property type="match status" value="1"/>
</dbReference>
<evidence type="ECO:0000256" key="3">
    <source>
        <dbReference type="ARBA" id="ARBA00023242"/>
    </source>
</evidence>
<evidence type="ECO:0000256" key="5">
    <source>
        <dbReference type="RuleBase" id="RU000682"/>
    </source>
</evidence>
<dbReference type="GO" id="GO:0000981">
    <property type="term" value="F:DNA-binding transcription factor activity, RNA polymerase II-specific"/>
    <property type="evidence" value="ECO:0007669"/>
    <property type="project" value="InterPro"/>
</dbReference>
<accession>A0A8H7SMU9</accession>
<dbReference type="SUPFAM" id="SSF46689">
    <property type="entry name" value="Homeodomain-like"/>
    <property type="match status" value="1"/>
</dbReference>
<feature type="region of interest" description="Disordered" evidence="6">
    <location>
        <begin position="166"/>
        <end position="196"/>
    </location>
</feature>
<proteinExistence type="predicted"/>
<dbReference type="AlphaFoldDB" id="A0A8H7SMU9"/>
<evidence type="ECO:0000256" key="1">
    <source>
        <dbReference type="ARBA" id="ARBA00023125"/>
    </source>
</evidence>
<protein>
    <recommendedName>
        <fullName evidence="7">Homeobox domain-containing protein</fullName>
    </recommendedName>
</protein>
<keyword evidence="2 4" id="KW-0371">Homeobox</keyword>
<feature type="DNA-binding region" description="Homeobox" evidence="4">
    <location>
        <begin position="55"/>
        <end position="114"/>
    </location>
</feature>
<dbReference type="GO" id="GO:1990837">
    <property type="term" value="F:sequence-specific double-stranded DNA binding"/>
    <property type="evidence" value="ECO:0007669"/>
    <property type="project" value="TreeGrafter"/>
</dbReference>
<dbReference type="Gene3D" id="1.10.10.60">
    <property type="entry name" value="Homeodomain-like"/>
    <property type="match status" value="1"/>
</dbReference>
<name>A0A8H7SMU9_9FUNG</name>
<dbReference type="InterPro" id="IPR017970">
    <property type="entry name" value="Homeobox_CS"/>
</dbReference>
<dbReference type="InterPro" id="IPR052631">
    <property type="entry name" value="Paired_homeobox_Bicoid"/>
</dbReference>
<dbReference type="PANTHER" id="PTHR46255">
    <property type="entry name" value="SHORT STATURE HOMEOBOX"/>
    <property type="match status" value="1"/>
</dbReference>
<dbReference type="Proteomes" id="UP000613177">
    <property type="component" value="Unassembled WGS sequence"/>
</dbReference>
<evidence type="ECO:0000256" key="4">
    <source>
        <dbReference type="PROSITE-ProRule" id="PRU00108"/>
    </source>
</evidence>
<organism evidence="8 9">
    <name type="scientific">Thamnidium elegans</name>
    <dbReference type="NCBI Taxonomy" id="101142"/>
    <lineage>
        <taxon>Eukaryota</taxon>
        <taxon>Fungi</taxon>
        <taxon>Fungi incertae sedis</taxon>
        <taxon>Mucoromycota</taxon>
        <taxon>Mucoromycotina</taxon>
        <taxon>Mucoromycetes</taxon>
        <taxon>Mucorales</taxon>
        <taxon>Mucorineae</taxon>
        <taxon>Mucoraceae</taxon>
        <taxon>Thamnidium</taxon>
    </lineage>
</organism>